<keyword evidence="7" id="KW-1185">Reference proteome</keyword>
<dbReference type="PRINTS" id="PR00039">
    <property type="entry name" value="HTHLYSR"/>
</dbReference>
<dbReference type="SUPFAM" id="SSF53850">
    <property type="entry name" value="Periplasmic binding protein-like II"/>
    <property type="match status" value="1"/>
</dbReference>
<dbReference type="Gene3D" id="1.10.10.10">
    <property type="entry name" value="Winged helix-like DNA-binding domain superfamily/Winged helix DNA-binding domain"/>
    <property type="match status" value="1"/>
</dbReference>
<dbReference type="Proteomes" id="UP000438699">
    <property type="component" value="Unassembled WGS sequence"/>
</dbReference>
<protein>
    <submittedName>
        <fullName evidence="6">LysR family transcriptional regulator</fullName>
    </submittedName>
</protein>
<dbReference type="GO" id="GO:0003700">
    <property type="term" value="F:DNA-binding transcription factor activity"/>
    <property type="evidence" value="ECO:0007669"/>
    <property type="project" value="InterPro"/>
</dbReference>
<keyword evidence="4" id="KW-0804">Transcription</keyword>
<reference evidence="6 7" key="1">
    <citation type="journal article" date="2017" name="Int. J. Syst. Evol. Microbiol.">
        <title>Desulfovibrio senegalensis sp. nov., a mesophilic sulfate reducer isolated from marine sediment.</title>
        <authorList>
            <person name="Thioye A."/>
            <person name="Gam Z.B.A."/>
            <person name="Mbengue M."/>
            <person name="Cayol J.L."/>
            <person name="Joseph-Bartoli M."/>
            <person name="Toure-Kane C."/>
            <person name="Labat M."/>
        </authorList>
    </citation>
    <scope>NUCLEOTIDE SEQUENCE [LARGE SCALE GENOMIC DNA]</scope>
    <source>
        <strain evidence="6 7">DSM 101509</strain>
    </source>
</reference>
<dbReference type="PANTHER" id="PTHR30126:SF40">
    <property type="entry name" value="HTH-TYPE TRANSCRIPTIONAL REGULATOR GLTR"/>
    <property type="match status" value="1"/>
</dbReference>
<organism evidence="6 7">
    <name type="scientific">Pseudodesulfovibrio senegalensis</name>
    <dbReference type="NCBI Taxonomy" id="1721087"/>
    <lineage>
        <taxon>Bacteria</taxon>
        <taxon>Pseudomonadati</taxon>
        <taxon>Thermodesulfobacteriota</taxon>
        <taxon>Desulfovibrionia</taxon>
        <taxon>Desulfovibrionales</taxon>
        <taxon>Desulfovibrionaceae</taxon>
    </lineage>
</organism>
<proteinExistence type="inferred from homology"/>
<dbReference type="Pfam" id="PF03466">
    <property type="entry name" value="LysR_substrate"/>
    <property type="match status" value="1"/>
</dbReference>
<dbReference type="Pfam" id="PF00126">
    <property type="entry name" value="HTH_1"/>
    <property type="match status" value="1"/>
</dbReference>
<dbReference type="InterPro" id="IPR036390">
    <property type="entry name" value="WH_DNA-bd_sf"/>
</dbReference>
<keyword evidence="3" id="KW-0238">DNA-binding</keyword>
<dbReference type="OrthoDB" id="5317428at2"/>
<dbReference type="GO" id="GO:0000976">
    <property type="term" value="F:transcription cis-regulatory region binding"/>
    <property type="evidence" value="ECO:0007669"/>
    <property type="project" value="TreeGrafter"/>
</dbReference>
<dbReference type="EMBL" id="WAIE01000001">
    <property type="protein sequence ID" value="KAB1442698.1"/>
    <property type="molecule type" value="Genomic_DNA"/>
</dbReference>
<feature type="domain" description="HTH lysR-type" evidence="5">
    <location>
        <begin position="1"/>
        <end position="58"/>
    </location>
</feature>
<dbReference type="CDD" id="cd05466">
    <property type="entry name" value="PBP2_LTTR_substrate"/>
    <property type="match status" value="1"/>
</dbReference>
<dbReference type="PANTHER" id="PTHR30126">
    <property type="entry name" value="HTH-TYPE TRANSCRIPTIONAL REGULATOR"/>
    <property type="match status" value="1"/>
</dbReference>
<evidence type="ECO:0000313" key="6">
    <source>
        <dbReference type="EMBL" id="KAB1442698.1"/>
    </source>
</evidence>
<evidence type="ECO:0000256" key="1">
    <source>
        <dbReference type="ARBA" id="ARBA00009437"/>
    </source>
</evidence>
<dbReference type="InterPro" id="IPR005119">
    <property type="entry name" value="LysR_subst-bd"/>
</dbReference>
<dbReference type="SUPFAM" id="SSF46785">
    <property type="entry name" value="Winged helix' DNA-binding domain"/>
    <property type="match status" value="1"/>
</dbReference>
<evidence type="ECO:0000256" key="3">
    <source>
        <dbReference type="ARBA" id="ARBA00023125"/>
    </source>
</evidence>
<dbReference type="RefSeq" id="WP_161598280.1">
    <property type="nucleotide sequence ID" value="NZ_WAIE01000001.1"/>
</dbReference>
<gene>
    <name evidence="6" type="ORF">F8A88_00010</name>
</gene>
<comment type="similarity">
    <text evidence="1">Belongs to the LysR transcriptional regulatory family.</text>
</comment>
<evidence type="ECO:0000259" key="5">
    <source>
        <dbReference type="PROSITE" id="PS50931"/>
    </source>
</evidence>
<dbReference type="FunFam" id="1.10.10.10:FF:000001">
    <property type="entry name" value="LysR family transcriptional regulator"/>
    <property type="match status" value="1"/>
</dbReference>
<accession>A0A6N6N4I8</accession>
<sequence>MELYHLRSFVAVAEEGHLTNAAKRLHTSQPTVSAHIKALEENLEVKLFSRTPKGMILTEAGDILKAQARKVLAAVDEFQTRAVRLRADLAGAVRIGLNTDSEYLRLTDLISAVSEKHPGLELHLTQNSSDRILEAIRAEELDAGFVFYENPYSDIKAHALRRSRVLIVAPAEWEERVQDASFEELAKMPWVWPARYCPLGALVLDHFESRGFCPARTIRADSEDVIRRLVVGGKGLSIMREDEAEALRAEGKLVCWQTDQNQDIGMDIFFVYHRDRKDDPVILAMLEAVERVWKTEA</sequence>
<evidence type="ECO:0000256" key="4">
    <source>
        <dbReference type="ARBA" id="ARBA00023163"/>
    </source>
</evidence>
<evidence type="ECO:0000256" key="2">
    <source>
        <dbReference type="ARBA" id="ARBA00023015"/>
    </source>
</evidence>
<keyword evidence="2" id="KW-0805">Transcription regulation</keyword>
<dbReference type="InterPro" id="IPR036388">
    <property type="entry name" value="WH-like_DNA-bd_sf"/>
</dbReference>
<dbReference type="AlphaFoldDB" id="A0A6N6N4I8"/>
<comment type="caution">
    <text evidence="6">The sequence shown here is derived from an EMBL/GenBank/DDBJ whole genome shotgun (WGS) entry which is preliminary data.</text>
</comment>
<dbReference type="PROSITE" id="PS50931">
    <property type="entry name" value="HTH_LYSR"/>
    <property type="match status" value="1"/>
</dbReference>
<dbReference type="Gene3D" id="3.40.190.290">
    <property type="match status" value="1"/>
</dbReference>
<dbReference type="InterPro" id="IPR000847">
    <property type="entry name" value="LysR_HTH_N"/>
</dbReference>
<name>A0A6N6N4I8_9BACT</name>
<evidence type="ECO:0000313" key="7">
    <source>
        <dbReference type="Proteomes" id="UP000438699"/>
    </source>
</evidence>